<dbReference type="EMBL" id="GBRH01166710">
    <property type="protein sequence ID" value="JAE31186.1"/>
    <property type="molecule type" value="Transcribed_RNA"/>
</dbReference>
<organism evidence="2">
    <name type="scientific">Arundo donax</name>
    <name type="common">Giant reed</name>
    <name type="synonym">Donax arundinaceus</name>
    <dbReference type="NCBI Taxonomy" id="35708"/>
    <lineage>
        <taxon>Eukaryota</taxon>
        <taxon>Viridiplantae</taxon>
        <taxon>Streptophyta</taxon>
        <taxon>Embryophyta</taxon>
        <taxon>Tracheophyta</taxon>
        <taxon>Spermatophyta</taxon>
        <taxon>Magnoliopsida</taxon>
        <taxon>Liliopsida</taxon>
        <taxon>Poales</taxon>
        <taxon>Poaceae</taxon>
        <taxon>PACMAD clade</taxon>
        <taxon>Arundinoideae</taxon>
        <taxon>Arundineae</taxon>
        <taxon>Arundo</taxon>
    </lineage>
</organism>
<reference evidence="2" key="1">
    <citation type="submission" date="2014-09" db="EMBL/GenBank/DDBJ databases">
        <authorList>
            <person name="Magalhaes I.L.F."/>
            <person name="Oliveira U."/>
            <person name="Santos F.R."/>
            <person name="Vidigal T.H.D.A."/>
            <person name="Brescovit A.D."/>
            <person name="Santos A.J."/>
        </authorList>
    </citation>
    <scope>NUCLEOTIDE SEQUENCE</scope>
    <source>
        <tissue evidence="2">Shoot tissue taken approximately 20 cm above the soil surface</tissue>
    </source>
</reference>
<accession>A0A0A9H8L9</accession>
<evidence type="ECO:0000313" key="2">
    <source>
        <dbReference type="EMBL" id="JAE31186.1"/>
    </source>
</evidence>
<reference evidence="2" key="2">
    <citation type="journal article" date="2015" name="Data Brief">
        <title>Shoot transcriptome of the giant reed, Arundo donax.</title>
        <authorList>
            <person name="Barrero R.A."/>
            <person name="Guerrero F.D."/>
            <person name="Moolhuijzen P."/>
            <person name="Goolsby J.A."/>
            <person name="Tidwell J."/>
            <person name="Bellgard S.E."/>
            <person name="Bellgard M.I."/>
        </authorList>
    </citation>
    <scope>NUCLEOTIDE SEQUENCE</scope>
    <source>
        <tissue evidence="2">Shoot tissue taken approximately 20 cm above the soil surface</tissue>
    </source>
</reference>
<dbReference type="AlphaFoldDB" id="A0A0A9H8L9"/>
<sequence length="28" mass="3182">MEDGSSRPNLKPRMATGVRWQRYASSAE</sequence>
<name>A0A0A9H8L9_ARUDO</name>
<proteinExistence type="predicted"/>
<feature type="region of interest" description="Disordered" evidence="1">
    <location>
        <begin position="1"/>
        <end position="28"/>
    </location>
</feature>
<protein>
    <submittedName>
        <fullName evidence="2">Uncharacterized protein</fullName>
    </submittedName>
</protein>
<evidence type="ECO:0000256" key="1">
    <source>
        <dbReference type="SAM" id="MobiDB-lite"/>
    </source>
</evidence>